<dbReference type="Gene3D" id="3.30.420.150">
    <property type="entry name" value="Exopolyphosphatase. Domain 2"/>
    <property type="match status" value="2"/>
</dbReference>
<dbReference type="Pfam" id="PF02541">
    <property type="entry name" value="Ppx-GppA"/>
    <property type="match status" value="2"/>
</dbReference>
<dbReference type="PANTHER" id="PTHR30005:SF0">
    <property type="entry name" value="RETROGRADE REGULATION PROTEIN 2"/>
    <property type="match status" value="1"/>
</dbReference>
<reference evidence="3 4" key="1">
    <citation type="submission" date="2016-08" db="EMBL/GenBank/DDBJ databases">
        <title>Whole genome shotgun sequence of Pichia membranifaciens KS47-1.</title>
        <authorList>
            <person name="Konishi M."/>
            <person name="Ishida M."/>
            <person name="Arakawa T."/>
            <person name="Kato Y."/>
            <person name="Horiuchi J."/>
        </authorList>
    </citation>
    <scope>NUCLEOTIDE SEQUENCE [LARGE SCALE GENOMIC DNA]</scope>
    <source>
        <strain evidence="3 4">KS47-1</strain>
    </source>
</reference>
<dbReference type="OrthoDB" id="2014654at2759"/>
<dbReference type="SUPFAM" id="SSF53067">
    <property type="entry name" value="Actin-like ATPase domain"/>
    <property type="match status" value="2"/>
</dbReference>
<dbReference type="GO" id="GO:0006357">
    <property type="term" value="P:regulation of transcription by RNA polymerase II"/>
    <property type="evidence" value="ECO:0007669"/>
    <property type="project" value="TreeGrafter"/>
</dbReference>
<dbReference type="PANTHER" id="PTHR30005">
    <property type="entry name" value="EXOPOLYPHOSPHATASE"/>
    <property type="match status" value="1"/>
</dbReference>
<sequence length="467" mass="51778">MRRFKWICEDFGVPSNGVKVVATEATRVASNSQEFRDKIYEATGWKVTLLSKEEEGITGAYGVASSFHEVSGLFMDLGGGSTQLSWIISKDGEVKISEHSALIDDIEKNNGTKLFCCGGGLRGLGHLLIANEPDYPIQTIINGYSATFEKVESMCNYLLLKRKVPRFESFKEKESKIFCVSNRREQQLPAVGLLLSAAFESLPRIRTVHFSEGGVREGVLYSMFSKDIKEEDPIITATRPYAPLLAHKYMDLLKTGLPSAQDGIVPVEIANRIIPALCNIAFVHCSYPKELQPTAALHVATSGIIAGSHGLSHRTRALIGIALCERWGAELPSSESNYYASLEKLVIVSAPRRGEKMIYWTKLCGKMMHVICGIHPGGNIRPGSLSFQFKNDSELITNETSEDELKDNGKKDKDIKNTLIITLPYDGVKYSYSIKSRALGFQKKIKKLNKMYSCIGKVKVVVQHDNI</sequence>
<feature type="domain" description="Ppx/GppA phosphatase N-terminal" evidence="1">
    <location>
        <begin position="1"/>
        <end position="97"/>
    </location>
</feature>
<protein>
    <recommendedName>
        <fullName evidence="5">Ppx/GppA phosphatase domain-containing protein</fullName>
    </recommendedName>
</protein>
<dbReference type="Gene3D" id="3.30.420.40">
    <property type="match status" value="1"/>
</dbReference>
<dbReference type="InterPro" id="IPR050273">
    <property type="entry name" value="GppA/Ppx_hydrolase"/>
</dbReference>
<comment type="caution">
    <text evidence="3">The sequence shown here is derived from an EMBL/GenBank/DDBJ whole genome shotgun (WGS) entry which is preliminary data.</text>
</comment>
<dbReference type="Pfam" id="PF23566">
    <property type="entry name" value="RTG2_C"/>
    <property type="match status" value="1"/>
</dbReference>
<organism evidence="3 4">
    <name type="scientific">Pichia membranifaciens</name>
    <dbReference type="NCBI Taxonomy" id="4926"/>
    <lineage>
        <taxon>Eukaryota</taxon>
        <taxon>Fungi</taxon>
        <taxon>Dikarya</taxon>
        <taxon>Ascomycota</taxon>
        <taxon>Saccharomycotina</taxon>
        <taxon>Pichiomycetes</taxon>
        <taxon>Pichiales</taxon>
        <taxon>Pichiaceae</taxon>
        <taxon>Pichia</taxon>
    </lineage>
</organism>
<gene>
    <name evidence="3" type="ORF">PMKS-002312</name>
</gene>
<dbReference type="InterPro" id="IPR057512">
    <property type="entry name" value="RTG2_C"/>
</dbReference>
<feature type="domain" description="Ppx/GppA phosphatase N-terminal" evidence="1">
    <location>
        <begin position="135"/>
        <end position="225"/>
    </location>
</feature>
<evidence type="ECO:0000313" key="3">
    <source>
        <dbReference type="EMBL" id="GAV28835.1"/>
    </source>
</evidence>
<evidence type="ECO:0000313" key="4">
    <source>
        <dbReference type="Proteomes" id="UP000186136"/>
    </source>
</evidence>
<accession>A0A1Q2YH66</accession>
<evidence type="ECO:0008006" key="5">
    <source>
        <dbReference type="Google" id="ProtNLM"/>
    </source>
</evidence>
<proteinExistence type="predicted"/>
<keyword evidence="4" id="KW-1185">Reference proteome</keyword>
<dbReference type="InterPro" id="IPR043129">
    <property type="entry name" value="ATPase_NBD"/>
</dbReference>
<dbReference type="AlphaFoldDB" id="A0A1Q2YH66"/>
<dbReference type="InterPro" id="IPR003695">
    <property type="entry name" value="Ppx_GppA_N"/>
</dbReference>
<evidence type="ECO:0000259" key="1">
    <source>
        <dbReference type="Pfam" id="PF02541"/>
    </source>
</evidence>
<dbReference type="EMBL" id="BDGI01000089">
    <property type="protein sequence ID" value="GAV28835.1"/>
    <property type="molecule type" value="Genomic_DNA"/>
</dbReference>
<name>A0A1Q2YH66_9ASCO</name>
<feature type="domain" description="RTG2 C-terminal" evidence="2">
    <location>
        <begin position="232"/>
        <end position="403"/>
    </location>
</feature>
<evidence type="ECO:0000259" key="2">
    <source>
        <dbReference type="Pfam" id="PF23566"/>
    </source>
</evidence>
<dbReference type="Proteomes" id="UP000186136">
    <property type="component" value="Unassembled WGS sequence"/>
</dbReference>